<dbReference type="Pfam" id="PF02254">
    <property type="entry name" value="TrkA_N"/>
    <property type="match status" value="2"/>
</dbReference>
<dbReference type="InterPro" id="IPR036721">
    <property type="entry name" value="RCK_C_sf"/>
</dbReference>
<keyword evidence="6" id="KW-0406">Ion transport</keyword>
<evidence type="ECO:0000259" key="8">
    <source>
        <dbReference type="PROSITE" id="PS51202"/>
    </source>
</evidence>
<dbReference type="Pfam" id="PF02080">
    <property type="entry name" value="TrkA_C"/>
    <property type="match status" value="1"/>
</dbReference>
<dbReference type="GO" id="GO:0015079">
    <property type="term" value="F:potassium ion transmembrane transporter activity"/>
    <property type="evidence" value="ECO:0007669"/>
    <property type="project" value="InterPro"/>
</dbReference>
<dbReference type="InterPro" id="IPR006037">
    <property type="entry name" value="RCK_C"/>
</dbReference>
<dbReference type="InterPro" id="IPR050721">
    <property type="entry name" value="Trk_Ktr_HKT_K-transport"/>
</dbReference>
<evidence type="ECO:0000256" key="2">
    <source>
        <dbReference type="ARBA" id="ARBA00022448"/>
    </source>
</evidence>
<dbReference type="SUPFAM" id="SSF51735">
    <property type="entry name" value="NAD(P)-binding Rossmann-fold domains"/>
    <property type="match status" value="2"/>
</dbReference>
<reference evidence="9 10" key="1">
    <citation type="submission" date="2018-08" db="EMBL/GenBank/DDBJ databases">
        <title>Meiothermus cateniformans JCM 15151 genome sequencing project.</title>
        <authorList>
            <person name="Da Costa M.S."/>
            <person name="Albuquerque L."/>
            <person name="Raposo P."/>
            <person name="Froufe H.J.C."/>
            <person name="Barroso C.S."/>
            <person name="Egas C."/>
        </authorList>
    </citation>
    <scope>NUCLEOTIDE SEQUENCE [LARGE SCALE GENOMIC DNA]</scope>
    <source>
        <strain evidence="9 10">JCM 15151</strain>
    </source>
</reference>
<dbReference type="EMBL" id="QWKX01000008">
    <property type="protein sequence ID" value="RIH79139.1"/>
    <property type="molecule type" value="Genomic_DNA"/>
</dbReference>
<keyword evidence="2" id="KW-0813">Transport</keyword>
<evidence type="ECO:0000256" key="6">
    <source>
        <dbReference type="ARBA" id="ARBA00023065"/>
    </source>
</evidence>
<dbReference type="PROSITE" id="PS51202">
    <property type="entry name" value="RCK_C"/>
    <property type="match status" value="2"/>
</dbReference>
<evidence type="ECO:0000313" key="10">
    <source>
        <dbReference type="Proteomes" id="UP000266089"/>
    </source>
</evidence>
<dbReference type="SUPFAM" id="SSF116726">
    <property type="entry name" value="TrkA C-terminal domain-like"/>
    <property type="match status" value="1"/>
</dbReference>
<dbReference type="Proteomes" id="UP000266089">
    <property type="component" value="Unassembled WGS sequence"/>
</dbReference>
<keyword evidence="5" id="KW-0520">NAD</keyword>
<feature type="domain" description="RCK C-terminal" evidence="8">
    <location>
        <begin position="365"/>
        <end position="445"/>
    </location>
</feature>
<evidence type="ECO:0000256" key="5">
    <source>
        <dbReference type="ARBA" id="ARBA00023027"/>
    </source>
</evidence>
<organism evidence="9 10">
    <name type="scientific">Meiothermus taiwanensis</name>
    <dbReference type="NCBI Taxonomy" id="172827"/>
    <lineage>
        <taxon>Bacteria</taxon>
        <taxon>Thermotogati</taxon>
        <taxon>Deinococcota</taxon>
        <taxon>Deinococci</taxon>
        <taxon>Thermales</taxon>
        <taxon>Thermaceae</taxon>
        <taxon>Meiothermus</taxon>
    </lineage>
</organism>
<dbReference type="InterPro" id="IPR006036">
    <property type="entry name" value="K_uptake_TrkA"/>
</dbReference>
<dbReference type="RefSeq" id="WP_043982359.1">
    <property type="nucleotide sequence ID" value="NZ_JBHSXZ010000042.1"/>
</dbReference>
<dbReference type="PANTHER" id="PTHR43833">
    <property type="entry name" value="POTASSIUM CHANNEL PROTEIN 2-RELATED-RELATED"/>
    <property type="match status" value="1"/>
</dbReference>
<dbReference type="Gene3D" id="3.30.70.1450">
    <property type="entry name" value="Regulator of K+ conductance, C-terminal domain"/>
    <property type="match status" value="2"/>
</dbReference>
<dbReference type="Gene3D" id="3.40.50.720">
    <property type="entry name" value="NAD(P)-binding Rossmann-like Domain"/>
    <property type="match status" value="2"/>
</dbReference>
<keyword evidence="3" id="KW-0633">Potassium transport</keyword>
<comment type="caution">
    <text evidence="9">The sequence shown here is derived from an EMBL/GenBank/DDBJ whole genome shotgun (WGS) entry which is preliminary data.</text>
</comment>
<evidence type="ECO:0000256" key="3">
    <source>
        <dbReference type="ARBA" id="ARBA00022538"/>
    </source>
</evidence>
<feature type="domain" description="RCK N-terminal" evidence="7">
    <location>
        <begin position="1"/>
        <end position="115"/>
    </location>
</feature>
<dbReference type="PRINTS" id="PR00335">
    <property type="entry name" value="KUPTAKETRKA"/>
</dbReference>
<dbReference type="PANTHER" id="PTHR43833:SF5">
    <property type="entry name" value="TRK SYSTEM POTASSIUM UPTAKE PROTEIN TRKA"/>
    <property type="match status" value="1"/>
</dbReference>
<accession>A0A399E7K5</accession>
<dbReference type="OrthoDB" id="9775180at2"/>
<evidence type="ECO:0000256" key="4">
    <source>
        <dbReference type="ARBA" id="ARBA00022958"/>
    </source>
</evidence>
<gene>
    <name evidence="9" type="primary">trkA</name>
    <name evidence="9" type="ORF">Mcate_00490</name>
</gene>
<feature type="domain" description="RCK C-terminal" evidence="8">
    <location>
        <begin position="142"/>
        <end position="227"/>
    </location>
</feature>
<dbReference type="PROSITE" id="PS51201">
    <property type="entry name" value="RCK_N"/>
    <property type="match status" value="2"/>
</dbReference>
<keyword evidence="4" id="KW-0630">Potassium</keyword>
<name>A0A399E7K5_9DEIN</name>
<dbReference type="NCBIfam" id="NF007039">
    <property type="entry name" value="PRK09496.3-2"/>
    <property type="match status" value="1"/>
</dbReference>
<sequence>MYIVIAGGGEIGSQIAKALHTQHDLVVVDTNPEAKERLGGLDVQVVIGSVTDPEILREAKVDLCDTFIATTNWDEVNLIACMLAKGLGAKETLCFVGKQSYVDILTDPRTVEILGTRIDQVFWPQRSLAKEIVEVIRIPGAVDTEVLAGGRLRFVEYQVREGGPYIGKQLALLDWPPGSLLAGILREGRFIAATDPEFAQLALEAEDRIFFMTTPQGFDAIQACFAPRERVRRVMVVGGGNVGYMVTKELLKHRLEVTVIDHNPDRCAWLAEHLPGALVLEGDGTDLELLESEGLDHVDVMVAVTENDEKNLLVSLLAKQVGVAKVITRVNRGENRRLFEHVGIDIPLTPRAAAVREVVDWIAPDNVDHLALIEDQVELLEFELPADFRETPFDKLQLPQGAIAVALERGTRVYLRSPMLAVTGGDKLLVLTDRQVADEVLAQVR</sequence>
<protein>
    <recommendedName>
        <fullName evidence="1">Trk system potassium uptake protein TrkA</fullName>
    </recommendedName>
</protein>
<dbReference type="InterPro" id="IPR036291">
    <property type="entry name" value="NAD(P)-bd_dom_sf"/>
</dbReference>
<proteinExistence type="predicted"/>
<evidence type="ECO:0000313" key="9">
    <source>
        <dbReference type="EMBL" id="RIH79139.1"/>
    </source>
</evidence>
<dbReference type="AlphaFoldDB" id="A0A399E7K5"/>
<evidence type="ECO:0000256" key="1">
    <source>
        <dbReference type="ARBA" id="ARBA00017378"/>
    </source>
</evidence>
<dbReference type="NCBIfam" id="NF007043">
    <property type="entry name" value="PRK09496.3-6"/>
    <property type="match status" value="1"/>
</dbReference>
<evidence type="ECO:0000259" key="7">
    <source>
        <dbReference type="PROSITE" id="PS51201"/>
    </source>
</evidence>
<dbReference type="InterPro" id="IPR003148">
    <property type="entry name" value="RCK_N"/>
</dbReference>
<feature type="domain" description="RCK N-terminal" evidence="7">
    <location>
        <begin position="231"/>
        <end position="348"/>
    </location>
</feature>
<dbReference type="GO" id="GO:0005886">
    <property type="term" value="C:plasma membrane"/>
    <property type="evidence" value="ECO:0007669"/>
    <property type="project" value="InterPro"/>
</dbReference>